<dbReference type="EMBL" id="JADGJH010001805">
    <property type="protein sequence ID" value="KAJ3109584.1"/>
    <property type="molecule type" value="Genomic_DNA"/>
</dbReference>
<keyword evidence="2" id="KW-1185">Reference proteome</keyword>
<organism evidence="1 2">
    <name type="scientific">Physocladia obscura</name>
    <dbReference type="NCBI Taxonomy" id="109957"/>
    <lineage>
        <taxon>Eukaryota</taxon>
        <taxon>Fungi</taxon>
        <taxon>Fungi incertae sedis</taxon>
        <taxon>Chytridiomycota</taxon>
        <taxon>Chytridiomycota incertae sedis</taxon>
        <taxon>Chytridiomycetes</taxon>
        <taxon>Chytridiales</taxon>
        <taxon>Chytriomycetaceae</taxon>
        <taxon>Physocladia</taxon>
    </lineage>
</organism>
<evidence type="ECO:0000313" key="2">
    <source>
        <dbReference type="Proteomes" id="UP001211907"/>
    </source>
</evidence>
<evidence type="ECO:0000313" key="1">
    <source>
        <dbReference type="EMBL" id="KAJ3109584.1"/>
    </source>
</evidence>
<sequence length="142" mass="15656">MVSYFALAAWDRWHIDCAQILRTSDGLASHFGTVNISNDWIGGGLDNVASPHVNLNNVNATNNNTTAVNAANICKVGSLAMHAAGWDSDYGVASDGLDLHWLWKIREETQWLLTKPLLFPAVEIFKAEGLNYSWIICPQSKL</sequence>
<gene>
    <name evidence="1" type="ORF">HK100_003275</name>
</gene>
<accession>A0AAD5XEQ5</accession>
<dbReference type="AlphaFoldDB" id="A0AAD5XEQ5"/>
<reference evidence="1" key="1">
    <citation type="submission" date="2020-05" db="EMBL/GenBank/DDBJ databases">
        <title>Phylogenomic resolution of chytrid fungi.</title>
        <authorList>
            <person name="Stajich J.E."/>
            <person name="Amses K."/>
            <person name="Simmons R."/>
            <person name="Seto K."/>
            <person name="Myers J."/>
            <person name="Bonds A."/>
            <person name="Quandt C.A."/>
            <person name="Barry K."/>
            <person name="Liu P."/>
            <person name="Grigoriev I."/>
            <person name="Longcore J.E."/>
            <person name="James T.Y."/>
        </authorList>
    </citation>
    <scope>NUCLEOTIDE SEQUENCE</scope>
    <source>
        <strain evidence="1">JEL0513</strain>
    </source>
</reference>
<proteinExistence type="predicted"/>
<comment type="caution">
    <text evidence="1">The sequence shown here is derived from an EMBL/GenBank/DDBJ whole genome shotgun (WGS) entry which is preliminary data.</text>
</comment>
<name>A0AAD5XEQ5_9FUNG</name>
<dbReference type="Proteomes" id="UP001211907">
    <property type="component" value="Unassembled WGS sequence"/>
</dbReference>
<protein>
    <submittedName>
        <fullName evidence="1">Uncharacterized protein</fullName>
    </submittedName>
</protein>